<dbReference type="PANTHER" id="PTHR45913">
    <property type="entry name" value="EPM2A-INTERACTING PROTEIN 1"/>
    <property type="match status" value="1"/>
</dbReference>
<keyword evidence="2" id="KW-1185">Reference proteome</keyword>
<evidence type="ECO:0000313" key="1">
    <source>
        <dbReference type="EMBL" id="KAK2709285.1"/>
    </source>
</evidence>
<dbReference type="Proteomes" id="UP001187531">
    <property type="component" value="Unassembled WGS sequence"/>
</dbReference>
<dbReference type="EMBL" id="JAVRJZ010000017">
    <property type="protein sequence ID" value="KAK2709285.1"/>
    <property type="molecule type" value="Genomic_DNA"/>
</dbReference>
<evidence type="ECO:0000313" key="2">
    <source>
        <dbReference type="Proteomes" id="UP001187531"/>
    </source>
</evidence>
<dbReference type="AlphaFoldDB" id="A0AA88HC38"/>
<organism evidence="1 2">
    <name type="scientific">Artemia franciscana</name>
    <name type="common">Brine shrimp</name>
    <name type="synonym">Artemia sanfranciscana</name>
    <dbReference type="NCBI Taxonomy" id="6661"/>
    <lineage>
        <taxon>Eukaryota</taxon>
        <taxon>Metazoa</taxon>
        <taxon>Ecdysozoa</taxon>
        <taxon>Arthropoda</taxon>
        <taxon>Crustacea</taxon>
        <taxon>Branchiopoda</taxon>
        <taxon>Anostraca</taxon>
        <taxon>Artemiidae</taxon>
        <taxon>Artemia</taxon>
    </lineage>
</organism>
<dbReference type="PANTHER" id="PTHR45913:SF19">
    <property type="entry name" value="LOW QUALITY PROTEIN: ZINC FINGER BED DOMAIN-CONTAINING PROTEIN 5-LIKE"/>
    <property type="match status" value="1"/>
</dbReference>
<comment type="caution">
    <text evidence="1">The sequence shown here is derived from an EMBL/GenBank/DDBJ whole genome shotgun (WGS) entry which is preliminary data.</text>
</comment>
<accession>A0AA88HC38</accession>
<reference evidence="1" key="1">
    <citation type="submission" date="2023-07" db="EMBL/GenBank/DDBJ databases">
        <title>Chromosome-level genome assembly of Artemia franciscana.</title>
        <authorList>
            <person name="Jo E."/>
        </authorList>
    </citation>
    <scope>NUCLEOTIDE SEQUENCE</scope>
    <source>
        <tissue evidence="1">Whole body</tissue>
    </source>
</reference>
<protein>
    <submittedName>
        <fullName evidence="1">Uncharacterized protein</fullName>
    </submittedName>
</protein>
<sequence length="124" mass="14227">MADPSKKKCQQYSTEYLSYRFIPAPQNETKPMCLICMDHDSIKPSKLKIHLEKKNIGKKDKPVEYFKKLCDDFQKRRTVSQAFDNKVSKMSDGFLASYEISKIIAKASKPHNIGETVILPTVLL</sequence>
<name>A0AA88HC38_ARTSF</name>
<proteinExistence type="predicted"/>
<gene>
    <name evidence="1" type="ORF">QYM36_013075</name>
</gene>